<comment type="subcellular location">
    <subcellularLocation>
        <location evidence="1 7">Cell membrane</location>
        <topology evidence="1 7">Multi-pass membrane protein</topology>
    </subcellularLocation>
</comment>
<dbReference type="PROSITE" id="PS50928">
    <property type="entry name" value="ABC_TM1"/>
    <property type="match status" value="1"/>
</dbReference>
<dbReference type="SUPFAM" id="SSF161098">
    <property type="entry name" value="MetI-like"/>
    <property type="match status" value="1"/>
</dbReference>
<dbReference type="GO" id="GO:0005886">
    <property type="term" value="C:plasma membrane"/>
    <property type="evidence" value="ECO:0007669"/>
    <property type="project" value="UniProtKB-SubCell"/>
</dbReference>
<gene>
    <name evidence="9" type="ORF">SAMN05216207_1019112</name>
</gene>
<evidence type="ECO:0000259" key="8">
    <source>
        <dbReference type="PROSITE" id="PS50928"/>
    </source>
</evidence>
<dbReference type="PANTHER" id="PTHR30151">
    <property type="entry name" value="ALKANE SULFONATE ABC TRANSPORTER-RELATED, MEMBRANE SUBUNIT"/>
    <property type="match status" value="1"/>
</dbReference>
<evidence type="ECO:0000256" key="6">
    <source>
        <dbReference type="ARBA" id="ARBA00023136"/>
    </source>
</evidence>
<protein>
    <submittedName>
        <fullName evidence="9">NitT/TauT family transport system permease protein</fullName>
    </submittedName>
</protein>
<dbReference type="Gene3D" id="1.10.3720.10">
    <property type="entry name" value="MetI-like"/>
    <property type="match status" value="1"/>
</dbReference>
<name>A0A1I5B764_PSUAM</name>
<feature type="transmembrane region" description="Helical" evidence="7">
    <location>
        <begin position="207"/>
        <end position="227"/>
    </location>
</feature>
<dbReference type="Pfam" id="PF00528">
    <property type="entry name" value="BPD_transp_1"/>
    <property type="match status" value="1"/>
</dbReference>
<keyword evidence="4 7" id="KW-0812">Transmembrane</keyword>
<keyword evidence="3" id="KW-1003">Cell membrane</keyword>
<evidence type="ECO:0000256" key="5">
    <source>
        <dbReference type="ARBA" id="ARBA00022989"/>
    </source>
</evidence>
<keyword evidence="6 7" id="KW-0472">Membrane</keyword>
<keyword evidence="5 7" id="KW-1133">Transmembrane helix</keyword>
<evidence type="ECO:0000256" key="4">
    <source>
        <dbReference type="ARBA" id="ARBA00022692"/>
    </source>
</evidence>
<organism evidence="9 10">
    <name type="scientific">Pseudonocardia ammonioxydans</name>
    <dbReference type="NCBI Taxonomy" id="260086"/>
    <lineage>
        <taxon>Bacteria</taxon>
        <taxon>Bacillati</taxon>
        <taxon>Actinomycetota</taxon>
        <taxon>Actinomycetes</taxon>
        <taxon>Pseudonocardiales</taxon>
        <taxon>Pseudonocardiaceae</taxon>
        <taxon>Pseudonocardia</taxon>
    </lineage>
</organism>
<keyword evidence="2 7" id="KW-0813">Transport</keyword>
<feature type="transmembrane region" description="Helical" evidence="7">
    <location>
        <begin position="118"/>
        <end position="136"/>
    </location>
</feature>
<comment type="similarity">
    <text evidence="7">Belongs to the binding-protein-dependent transport system permease family.</text>
</comment>
<feature type="domain" description="ABC transmembrane type-1" evidence="8">
    <location>
        <begin position="77"/>
        <end position="257"/>
    </location>
</feature>
<dbReference type="CDD" id="cd06261">
    <property type="entry name" value="TM_PBP2"/>
    <property type="match status" value="1"/>
</dbReference>
<proteinExistence type="inferred from homology"/>
<dbReference type="GO" id="GO:0055085">
    <property type="term" value="P:transmembrane transport"/>
    <property type="evidence" value="ECO:0007669"/>
    <property type="project" value="InterPro"/>
</dbReference>
<dbReference type="Proteomes" id="UP000199614">
    <property type="component" value="Unassembled WGS sequence"/>
</dbReference>
<dbReference type="AlphaFoldDB" id="A0A1I5B764"/>
<accession>A0A1I5B764</accession>
<dbReference type="InterPro" id="IPR000515">
    <property type="entry name" value="MetI-like"/>
</dbReference>
<evidence type="ECO:0000256" key="7">
    <source>
        <dbReference type="RuleBase" id="RU363032"/>
    </source>
</evidence>
<evidence type="ECO:0000256" key="1">
    <source>
        <dbReference type="ARBA" id="ARBA00004651"/>
    </source>
</evidence>
<keyword evidence="10" id="KW-1185">Reference proteome</keyword>
<evidence type="ECO:0000313" key="10">
    <source>
        <dbReference type="Proteomes" id="UP000199614"/>
    </source>
</evidence>
<dbReference type="EMBL" id="FOUY01000019">
    <property type="protein sequence ID" value="SFN70568.1"/>
    <property type="molecule type" value="Genomic_DNA"/>
</dbReference>
<evidence type="ECO:0000256" key="2">
    <source>
        <dbReference type="ARBA" id="ARBA00022448"/>
    </source>
</evidence>
<dbReference type="STRING" id="260086.SAMN05216207_1019112"/>
<evidence type="ECO:0000313" key="9">
    <source>
        <dbReference type="EMBL" id="SFN70568.1"/>
    </source>
</evidence>
<evidence type="ECO:0000256" key="3">
    <source>
        <dbReference type="ARBA" id="ARBA00022475"/>
    </source>
</evidence>
<dbReference type="InterPro" id="IPR035906">
    <property type="entry name" value="MetI-like_sf"/>
</dbReference>
<feature type="transmembrane region" description="Helical" evidence="7">
    <location>
        <begin position="239"/>
        <end position="260"/>
    </location>
</feature>
<dbReference type="PANTHER" id="PTHR30151:SF0">
    <property type="entry name" value="ABC TRANSPORTER PERMEASE PROTEIN MJ0413-RELATED"/>
    <property type="match status" value="1"/>
</dbReference>
<feature type="transmembrane region" description="Helical" evidence="7">
    <location>
        <begin position="81"/>
        <end position="106"/>
    </location>
</feature>
<reference evidence="9 10" key="1">
    <citation type="submission" date="2016-10" db="EMBL/GenBank/DDBJ databases">
        <authorList>
            <person name="de Groot N.N."/>
        </authorList>
    </citation>
    <scope>NUCLEOTIDE SEQUENCE [LARGE SCALE GENOMIC DNA]</scope>
    <source>
        <strain evidence="9 10">CGMCC 4.1877</strain>
    </source>
</reference>
<sequence>MVPDPDRRPGGGTRWTDSIPPLVTVALRRGSAVVLFLALWELVPRSGLVDRVFLPSFSEVVAALWGLIVDGELAEHLQASLLRSVSGLALAVLVAIPLGLLIGWYRPVADVLGPLLELFRNTSALALLPVFVLLLGLGETSKIALVVFACTWPILLNTISAVRGVDPLLVKSARSFGLSSPALFRKVVLPSSVPALFTGVRLAAAYSILVLIAAELTGAKAGLGYLITAAQYNFQIPQMYAGILTISLLGLALNQLLVAVEHRLTRWRTPPA</sequence>
<feature type="transmembrane region" description="Helical" evidence="7">
    <location>
        <begin position="143"/>
        <end position="162"/>
    </location>
</feature>